<dbReference type="OrthoDB" id="5415072at2759"/>
<dbReference type="EMBL" id="ML977313">
    <property type="protein sequence ID" value="KAF2120791.1"/>
    <property type="molecule type" value="Genomic_DNA"/>
</dbReference>
<feature type="compositionally biased region" description="Low complexity" evidence="1">
    <location>
        <begin position="108"/>
        <end position="119"/>
    </location>
</feature>
<accession>A0A6A5ZR93</accession>
<keyword evidence="3" id="KW-1185">Reference proteome</keyword>
<feature type="region of interest" description="Disordered" evidence="1">
    <location>
        <begin position="1"/>
        <end position="72"/>
    </location>
</feature>
<reference evidence="2" key="1">
    <citation type="journal article" date="2020" name="Stud. Mycol.">
        <title>101 Dothideomycetes genomes: a test case for predicting lifestyles and emergence of pathogens.</title>
        <authorList>
            <person name="Haridas S."/>
            <person name="Albert R."/>
            <person name="Binder M."/>
            <person name="Bloem J."/>
            <person name="Labutti K."/>
            <person name="Salamov A."/>
            <person name="Andreopoulos B."/>
            <person name="Baker S."/>
            <person name="Barry K."/>
            <person name="Bills G."/>
            <person name="Bluhm B."/>
            <person name="Cannon C."/>
            <person name="Castanera R."/>
            <person name="Culley D."/>
            <person name="Daum C."/>
            <person name="Ezra D."/>
            <person name="Gonzalez J."/>
            <person name="Henrissat B."/>
            <person name="Kuo A."/>
            <person name="Liang C."/>
            <person name="Lipzen A."/>
            <person name="Lutzoni F."/>
            <person name="Magnuson J."/>
            <person name="Mondo S."/>
            <person name="Nolan M."/>
            <person name="Ohm R."/>
            <person name="Pangilinan J."/>
            <person name="Park H.-J."/>
            <person name="Ramirez L."/>
            <person name="Alfaro M."/>
            <person name="Sun H."/>
            <person name="Tritt A."/>
            <person name="Yoshinaga Y."/>
            <person name="Zwiers L.-H."/>
            <person name="Turgeon B."/>
            <person name="Goodwin S."/>
            <person name="Spatafora J."/>
            <person name="Crous P."/>
            <person name="Grigoriev I."/>
        </authorList>
    </citation>
    <scope>NUCLEOTIDE SEQUENCE</scope>
    <source>
        <strain evidence="2">CBS 627.86</strain>
    </source>
</reference>
<evidence type="ECO:0000313" key="3">
    <source>
        <dbReference type="Proteomes" id="UP000799770"/>
    </source>
</evidence>
<name>A0A6A5ZR93_9PLEO</name>
<dbReference type="Proteomes" id="UP000799770">
    <property type="component" value="Unassembled WGS sequence"/>
</dbReference>
<feature type="compositionally biased region" description="Gly residues" evidence="1">
    <location>
        <begin position="54"/>
        <end position="64"/>
    </location>
</feature>
<organism evidence="2 3">
    <name type="scientific">Lophiotrema nucula</name>
    <dbReference type="NCBI Taxonomy" id="690887"/>
    <lineage>
        <taxon>Eukaryota</taxon>
        <taxon>Fungi</taxon>
        <taxon>Dikarya</taxon>
        <taxon>Ascomycota</taxon>
        <taxon>Pezizomycotina</taxon>
        <taxon>Dothideomycetes</taxon>
        <taxon>Pleosporomycetidae</taxon>
        <taxon>Pleosporales</taxon>
        <taxon>Lophiotremataceae</taxon>
        <taxon>Lophiotrema</taxon>
    </lineage>
</organism>
<protein>
    <submittedName>
        <fullName evidence="2">Uncharacterized protein</fullName>
    </submittedName>
</protein>
<gene>
    <name evidence="2" type="ORF">BDV96DRAFT_595202</name>
</gene>
<proteinExistence type="predicted"/>
<feature type="compositionally biased region" description="Basic and acidic residues" evidence="1">
    <location>
        <begin position="123"/>
        <end position="138"/>
    </location>
</feature>
<dbReference type="AlphaFoldDB" id="A0A6A5ZR93"/>
<evidence type="ECO:0000256" key="1">
    <source>
        <dbReference type="SAM" id="MobiDB-lite"/>
    </source>
</evidence>
<feature type="compositionally biased region" description="Polar residues" evidence="1">
    <location>
        <begin position="86"/>
        <end position="95"/>
    </location>
</feature>
<feature type="region of interest" description="Disordered" evidence="1">
    <location>
        <begin position="86"/>
        <end position="138"/>
    </location>
</feature>
<evidence type="ECO:0000313" key="2">
    <source>
        <dbReference type="EMBL" id="KAF2120791.1"/>
    </source>
</evidence>
<sequence length="138" mass="14026">MGNLCGKESKDNFTGPGRVLGSAPPPSNNAKASVPARVANNEGPAKSKPAPKVGGPGRTTGSGPSGEDPKAAAAAAAEIVGLTGLSKQARASRTATGDLGKKLEAQKKQTQSQTLQQAAYENRAAREADAVREARDYN</sequence>